<comment type="function">
    <text evidence="14">Catalyzes the dephosphorylation of undecaprenyl diphosphate (UPP). Confers resistance to bacitracin.</text>
</comment>
<evidence type="ECO:0000256" key="9">
    <source>
        <dbReference type="ARBA" id="ARBA00023136"/>
    </source>
</evidence>
<dbReference type="STRING" id="376489.A5892_00975"/>
<keyword evidence="16" id="KW-1185">Reference proteome</keyword>
<evidence type="ECO:0000256" key="5">
    <source>
        <dbReference type="ARBA" id="ARBA00022475"/>
    </source>
</evidence>
<evidence type="ECO:0000256" key="4">
    <source>
        <dbReference type="ARBA" id="ARBA00021581"/>
    </source>
</evidence>
<keyword evidence="14" id="KW-0133">Cell shape</keyword>
<comment type="subcellular location">
    <subcellularLocation>
        <location evidence="1 14">Cell membrane</location>
        <topology evidence="1 14">Multi-pass membrane protein</topology>
    </subcellularLocation>
</comment>
<evidence type="ECO:0000256" key="3">
    <source>
        <dbReference type="ARBA" id="ARBA00012374"/>
    </source>
</evidence>
<dbReference type="GO" id="GO:0071555">
    <property type="term" value="P:cell wall organization"/>
    <property type="evidence" value="ECO:0007669"/>
    <property type="project" value="UniProtKB-KW"/>
</dbReference>
<organism evidence="15 16">
    <name type="scientific">Halotalea alkalilenta</name>
    <dbReference type="NCBI Taxonomy" id="376489"/>
    <lineage>
        <taxon>Bacteria</taxon>
        <taxon>Pseudomonadati</taxon>
        <taxon>Pseudomonadota</taxon>
        <taxon>Gammaproteobacteria</taxon>
        <taxon>Oceanospirillales</taxon>
        <taxon>Halomonadaceae</taxon>
        <taxon>Halotalea</taxon>
    </lineage>
</organism>
<feature type="transmembrane region" description="Helical" evidence="14">
    <location>
        <begin position="85"/>
        <end position="107"/>
    </location>
</feature>
<dbReference type="HAMAP" id="MF_01006">
    <property type="entry name" value="Undec_diphosphatase"/>
    <property type="match status" value="1"/>
</dbReference>
<evidence type="ECO:0000256" key="6">
    <source>
        <dbReference type="ARBA" id="ARBA00022692"/>
    </source>
</evidence>
<dbReference type="GO" id="GO:0008360">
    <property type="term" value="P:regulation of cell shape"/>
    <property type="evidence" value="ECO:0007669"/>
    <property type="project" value="UniProtKB-KW"/>
</dbReference>
<dbReference type="InterPro" id="IPR003824">
    <property type="entry name" value="UppP"/>
</dbReference>
<accession>A0A172YAG0</accession>
<evidence type="ECO:0000256" key="12">
    <source>
        <dbReference type="ARBA" id="ARBA00032932"/>
    </source>
</evidence>
<feature type="transmembrane region" description="Helical" evidence="14">
    <location>
        <begin position="244"/>
        <end position="263"/>
    </location>
</feature>
<keyword evidence="10 14" id="KW-0046">Antibiotic resistance</keyword>
<feature type="transmembrane region" description="Helical" evidence="14">
    <location>
        <begin position="220"/>
        <end position="238"/>
    </location>
</feature>
<evidence type="ECO:0000256" key="14">
    <source>
        <dbReference type="HAMAP-Rule" id="MF_01006"/>
    </source>
</evidence>
<dbReference type="Pfam" id="PF02673">
    <property type="entry name" value="BacA"/>
    <property type="match status" value="1"/>
</dbReference>
<dbReference type="GO" id="GO:0005886">
    <property type="term" value="C:plasma membrane"/>
    <property type="evidence" value="ECO:0007669"/>
    <property type="project" value="UniProtKB-SubCell"/>
</dbReference>
<dbReference type="NCBIfam" id="NF001393">
    <property type="entry name" value="PRK00281.2-4"/>
    <property type="match status" value="1"/>
</dbReference>
<evidence type="ECO:0000256" key="13">
    <source>
        <dbReference type="ARBA" id="ARBA00047594"/>
    </source>
</evidence>
<dbReference type="PANTHER" id="PTHR30622:SF4">
    <property type="entry name" value="UNDECAPRENYL-DIPHOSPHATASE"/>
    <property type="match status" value="1"/>
</dbReference>
<evidence type="ECO:0000256" key="1">
    <source>
        <dbReference type="ARBA" id="ARBA00004651"/>
    </source>
</evidence>
<dbReference type="PANTHER" id="PTHR30622">
    <property type="entry name" value="UNDECAPRENYL-DIPHOSPHATASE"/>
    <property type="match status" value="1"/>
</dbReference>
<dbReference type="Proteomes" id="UP000077875">
    <property type="component" value="Chromosome"/>
</dbReference>
<comment type="similarity">
    <text evidence="2 14">Belongs to the UppP family.</text>
</comment>
<gene>
    <name evidence="14" type="primary">uppP</name>
    <name evidence="15" type="ORF">A5892_00975</name>
</gene>
<evidence type="ECO:0000313" key="15">
    <source>
        <dbReference type="EMBL" id="ANF56207.1"/>
    </source>
</evidence>
<evidence type="ECO:0000256" key="11">
    <source>
        <dbReference type="ARBA" id="ARBA00032707"/>
    </source>
</evidence>
<dbReference type="EC" id="3.6.1.27" evidence="3 14"/>
<dbReference type="NCBIfam" id="TIGR00753">
    <property type="entry name" value="undec_PP_bacA"/>
    <property type="match status" value="1"/>
</dbReference>
<proteinExistence type="inferred from homology"/>
<dbReference type="RefSeq" id="WP_064121200.1">
    <property type="nucleotide sequence ID" value="NZ_CP015243.1"/>
</dbReference>
<evidence type="ECO:0000256" key="8">
    <source>
        <dbReference type="ARBA" id="ARBA00022989"/>
    </source>
</evidence>
<dbReference type="GO" id="GO:0050380">
    <property type="term" value="F:undecaprenyl-diphosphatase activity"/>
    <property type="evidence" value="ECO:0007669"/>
    <property type="project" value="UniProtKB-UniRule"/>
</dbReference>
<name>A0A172YAG0_9GAMM</name>
<dbReference type="EMBL" id="CP015243">
    <property type="protein sequence ID" value="ANF56207.1"/>
    <property type="molecule type" value="Genomic_DNA"/>
</dbReference>
<keyword evidence="7 14" id="KW-0378">Hydrolase</keyword>
<dbReference type="KEGG" id="haa:A5892_00975"/>
<evidence type="ECO:0000313" key="16">
    <source>
        <dbReference type="Proteomes" id="UP000077875"/>
    </source>
</evidence>
<keyword evidence="6 14" id="KW-0812">Transmembrane</keyword>
<dbReference type="GO" id="GO:0046677">
    <property type="term" value="P:response to antibiotic"/>
    <property type="evidence" value="ECO:0007669"/>
    <property type="project" value="UniProtKB-UniRule"/>
</dbReference>
<comment type="miscellaneous">
    <text evidence="14">Bacitracin is thought to be involved in the inhibition of peptidoglycan synthesis by sequestering undecaprenyl diphosphate, thereby reducing the pool of lipid carrier available.</text>
</comment>
<keyword evidence="14" id="KW-0961">Cell wall biogenesis/degradation</keyword>
<sequence length="264" mass="28497">MEWTHLIVLALIQGLTEFLPVSSSAHLILPSQLLGWPDQGLAFDVAVHVGTLAAVVLYFRTQLREVAVGWTRQLTGHGSSPESRLGWSVIAATLPILVVGGLLANWIELTMRSMTVIALTTIIFGLLLWWADRLGKRSREMPQIDIRVALLIGLAQVIALVPGTSRSGITLTAGLLLGFTRQASARFSFLLSIPLIAAAGVFKGVELWQTGGVDGWRDPLLGAMISFVTALVCIKAFLALLDRIGMLPFVIYRLVLGGALLLVL</sequence>
<keyword evidence="8 14" id="KW-1133">Transmembrane helix</keyword>
<reference evidence="15 16" key="1">
    <citation type="submission" date="2016-04" db="EMBL/GenBank/DDBJ databases">
        <title>Complete Genome Sequence of Halotalea alkalilenta IHB B 13600.</title>
        <authorList>
            <person name="Swarnkar M.K."/>
            <person name="Sharma A."/>
            <person name="Kaushal K."/>
            <person name="Soni R."/>
            <person name="Rana S."/>
            <person name="Singh A.K."/>
            <person name="Gulati A."/>
        </authorList>
    </citation>
    <scope>NUCLEOTIDE SEQUENCE [LARGE SCALE GENOMIC DNA]</scope>
    <source>
        <strain evidence="15 16">IHB B 13600</strain>
    </source>
</reference>
<feature type="transmembrane region" description="Helical" evidence="14">
    <location>
        <begin position="185"/>
        <end position="208"/>
    </location>
</feature>
<feature type="transmembrane region" description="Helical" evidence="14">
    <location>
        <begin position="113"/>
        <end position="132"/>
    </location>
</feature>
<keyword evidence="14" id="KW-0573">Peptidoglycan synthesis</keyword>
<dbReference type="AlphaFoldDB" id="A0A172YAG0"/>
<keyword evidence="5 14" id="KW-1003">Cell membrane</keyword>
<dbReference type="GO" id="GO:0009252">
    <property type="term" value="P:peptidoglycan biosynthetic process"/>
    <property type="evidence" value="ECO:0007669"/>
    <property type="project" value="UniProtKB-KW"/>
</dbReference>
<evidence type="ECO:0000256" key="2">
    <source>
        <dbReference type="ARBA" id="ARBA00010621"/>
    </source>
</evidence>
<comment type="catalytic activity">
    <reaction evidence="13 14">
        <text>di-trans,octa-cis-undecaprenyl diphosphate + H2O = di-trans,octa-cis-undecaprenyl phosphate + phosphate + H(+)</text>
        <dbReference type="Rhea" id="RHEA:28094"/>
        <dbReference type="ChEBI" id="CHEBI:15377"/>
        <dbReference type="ChEBI" id="CHEBI:15378"/>
        <dbReference type="ChEBI" id="CHEBI:43474"/>
        <dbReference type="ChEBI" id="CHEBI:58405"/>
        <dbReference type="ChEBI" id="CHEBI:60392"/>
        <dbReference type="EC" id="3.6.1.27"/>
    </reaction>
</comment>
<protein>
    <recommendedName>
        <fullName evidence="4 14">Undecaprenyl-diphosphatase</fullName>
        <ecNumber evidence="3 14">3.6.1.27</ecNumber>
    </recommendedName>
    <alternativeName>
        <fullName evidence="12 14">Bacitracin resistance protein</fullName>
    </alternativeName>
    <alternativeName>
        <fullName evidence="11 14">Undecaprenyl pyrophosphate phosphatase</fullName>
    </alternativeName>
</protein>
<evidence type="ECO:0000256" key="7">
    <source>
        <dbReference type="ARBA" id="ARBA00022801"/>
    </source>
</evidence>
<evidence type="ECO:0000256" key="10">
    <source>
        <dbReference type="ARBA" id="ARBA00023251"/>
    </source>
</evidence>
<keyword evidence="9 14" id="KW-0472">Membrane</keyword>